<dbReference type="InterPro" id="IPR010866">
    <property type="entry name" value="A-2_8-polyST"/>
</dbReference>
<accession>A0ABP9FEP3</accession>
<dbReference type="Proteomes" id="UP001499988">
    <property type="component" value="Unassembled WGS sequence"/>
</dbReference>
<proteinExistence type="predicted"/>
<organism evidence="1 2">
    <name type="scientific">Ferrimonas pelagia</name>
    <dbReference type="NCBI Taxonomy" id="1177826"/>
    <lineage>
        <taxon>Bacteria</taxon>
        <taxon>Pseudomonadati</taxon>
        <taxon>Pseudomonadota</taxon>
        <taxon>Gammaproteobacteria</taxon>
        <taxon>Alteromonadales</taxon>
        <taxon>Ferrimonadaceae</taxon>
        <taxon>Ferrimonas</taxon>
    </lineage>
</organism>
<dbReference type="RefSeq" id="WP_345336209.1">
    <property type="nucleotide sequence ID" value="NZ_BAABJZ010000093.1"/>
</dbReference>
<protein>
    <submittedName>
        <fullName evidence="1">Uncharacterized protein</fullName>
    </submittedName>
</protein>
<dbReference type="Pfam" id="PF07388">
    <property type="entry name" value="A-2_8-polyST"/>
    <property type="match status" value="1"/>
</dbReference>
<evidence type="ECO:0000313" key="1">
    <source>
        <dbReference type="EMBL" id="GAA4894511.1"/>
    </source>
</evidence>
<name>A0ABP9FEP3_9GAMM</name>
<comment type="caution">
    <text evidence="1">The sequence shown here is derived from an EMBL/GenBank/DDBJ whole genome shotgun (WGS) entry which is preliminary data.</text>
</comment>
<reference evidence="2" key="1">
    <citation type="journal article" date="2019" name="Int. J. Syst. Evol. Microbiol.">
        <title>The Global Catalogue of Microorganisms (GCM) 10K type strain sequencing project: providing services to taxonomists for standard genome sequencing and annotation.</title>
        <authorList>
            <consortium name="The Broad Institute Genomics Platform"/>
            <consortium name="The Broad Institute Genome Sequencing Center for Infectious Disease"/>
            <person name="Wu L."/>
            <person name="Ma J."/>
        </authorList>
    </citation>
    <scope>NUCLEOTIDE SEQUENCE [LARGE SCALE GENOMIC DNA]</scope>
    <source>
        <strain evidence="2">JCM 18401</strain>
    </source>
</reference>
<gene>
    <name evidence="1" type="ORF">GCM10023333_29540</name>
</gene>
<dbReference type="EMBL" id="BAABJZ010000093">
    <property type="protein sequence ID" value="GAA4894511.1"/>
    <property type="molecule type" value="Genomic_DNA"/>
</dbReference>
<sequence>MDYYICTTPRHMLFAVMRGLSRPQQQTHVVFFSRNIEADRANWDPSVLPSHVHFHLIPWRQSKAELAKQPWGLLYRLSTYRDTPATEGQQQRFIRFLASYSPSLSEALLHDHDKSMVVFNERNPISRLFNKLVEQFDIIEDGEGNYIEFKLPAIKTLPRRLMGLPDNRVFGESHRCQRIFAVQPHRVPSIVQHKAVNIDFLNAEAHRTNLLGLFRINGALSHADNTIILLTQPMERWMPGNEGNKVKLYEILTEHLNAMGYHVILKIHPAEQPEEYQHLPCAGGMLPARIPMEAAILGCEDKPTLLSIKSSAGIGFEQYCERLKMVEADLDVALKAWGTDRQLWRTALEHTLKTGQPYHA</sequence>
<evidence type="ECO:0000313" key="2">
    <source>
        <dbReference type="Proteomes" id="UP001499988"/>
    </source>
</evidence>
<keyword evidence="2" id="KW-1185">Reference proteome</keyword>